<sequence length="43" mass="4965">MSCKGIVHLIYNYVNILYIENGLFFYKYKAKGDVAAVGMLFAW</sequence>
<dbReference type="Proteomes" id="UP000032024">
    <property type="component" value="Chromosome"/>
</dbReference>
<gene>
    <name evidence="1" type="ORF">SB48_HM08orf02265</name>
</gene>
<proteinExistence type="predicted"/>
<protein>
    <submittedName>
        <fullName evidence="1">Uncharacterized protein</fullName>
    </submittedName>
</protein>
<accession>A0AAN0WBR0</accession>
<keyword evidence="2" id="KW-1185">Reference proteome</keyword>
<evidence type="ECO:0000313" key="1">
    <source>
        <dbReference type="EMBL" id="AJO22228.1"/>
    </source>
</evidence>
<organism evidence="1 2">
    <name type="scientific">Heyndrickxia coagulans</name>
    <name type="common">Weizmannia coagulans</name>
    <dbReference type="NCBI Taxonomy" id="1398"/>
    <lineage>
        <taxon>Bacteria</taxon>
        <taxon>Bacillati</taxon>
        <taxon>Bacillota</taxon>
        <taxon>Bacilli</taxon>
        <taxon>Bacillales</taxon>
        <taxon>Bacillaceae</taxon>
        <taxon>Heyndrickxia</taxon>
    </lineage>
</organism>
<dbReference type="AlphaFoldDB" id="A0AAN0WBR0"/>
<name>A0AAN0WBR0_HEYCO</name>
<reference evidence="2" key="1">
    <citation type="submission" date="2015-01" db="EMBL/GenBank/DDBJ databases">
        <title>Comparative genome analysis of Bacillus coagulans HM-08, Clostridium butyricum HM-68, Bacillus subtilis HM-66 and Bacillus paralicheniformis BL-09.</title>
        <authorList>
            <person name="Zhang H."/>
        </authorList>
    </citation>
    <scope>NUCLEOTIDE SEQUENCE [LARGE SCALE GENOMIC DNA]</scope>
    <source>
        <strain evidence="2">HM-08</strain>
    </source>
</reference>
<evidence type="ECO:0000313" key="2">
    <source>
        <dbReference type="Proteomes" id="UP000032024"/>
    </source>
</evidence>
<dbReference type="EMBL" id="CP010525">
    <property type="protein sequence ID" value="AJO22228.1"/>
    <property type="molecule type" value="Genomic_DNA"/>
</dbReference>